<dbReference type="OrthoDB" id="9806565at2"/>
<sequence length="46" mass="4622">MGKKRVCVVGGGPADLAAAVEGARLGLSIDLFERSKIGKGCAFTGD</sequence>
<dbReference type="EMBL" id="CDRZ01000250">
    <property type="protein sequence ID" value="CEO89541.1"/>
    <property type="molecule type" value="Genomic_DNA"/>
</dbReference>
<dbReference type="Gene3D" id="3.40.50.720">
    <property type="entry name" value="NAD(P)-binding Rossmann-like Domain"/>
    <property type="match status" value="1"/>
</dbReference>
<proteinExistence type="predicted"/>
<evidence type="ECO:0000313" key="1">
    <source>
        <dbReference type="EMBL" id="CEO89541.1"/>
    </source>
</evidence>
<gene>
    <name evidence="1" type="ORF">SSCH_520002</name>
</gene>
<dbReference type="AlphaFoldDB" id="A0A0B7MNI0"/>
<protein>
    <recommendedName>
        <fullName evidence="3">FAD/NAD(P)-binding domain-containing protein</fullName>
    </recommendedName>
</protein>
<reference evidence="2" key="1">
    <citation type="submission" date="2015-01" db="EMBL/GenBank/DDBJ databases">
        <authorList>
            <person name="Manzoor Shahid"/>
            <person name="Zubair Saima"/>
        </authorList>
    </citation>
    <scope>NUCLEOTIDE SEQUENCE [LARGE SCALE GENOMIC DNA]</scope>
    <source>
        <strain evidence="2">Sp3</strain>
    </source>
</reference>
<evidence type="ECO:0008006" key="3">
    <source>
        <dbReference type="Google" id="ProtNLM"/>
    </source>
</evidence>
<organism evidence="1 2">
    <name type="scientific">Syntrophaceticus schinkii</name>
    <dbReference type="NCBI Taxonomy" id="499207"/>
    <lineage>
        <taxon>Bacteria</taxon>
        <taxon>Bacillati</taxon>
        <taxon>Bacillota</taxon>
        <taxon>Clostridia</taxon>
        <taxon>Thermoanaerobacterales</taxon>
        <taxon>Thermoanaerobacterales Family III. Incertae Sedis</taxon>
        <taxon>Syntrophaceticus</taxon>
    </lineage>
</organism>
<dbReference type="PRINTS" id="PR00419">
    <property type="entry name" value="ADXRDTASE"/>
</dbReference>
<evidence type="ECO:0000313" key="2">
    <source>
        <dbReference type="Proteomes" id="UP000046155"/>
    </source>
</evidence>
<keyword evidence="2" id="KW-1185">Reference proteome</keyword>
<name>A0A0B7MNI0_9FIRM</name>
<dbReference type="RefSeq" id="WP_156972243.1">
    <property type="nucleotide sequence ID" value="NZ_CDRZ01000250.1"/>
</dbReference>
<accession>A0A0B7MNI0</accession>
<dbReference type="InterPro" id="IPR036188">
    <property type="entry name" value="FAD/NAD-bd_sf"/>
</dbReference>
<dbReference type="SUPFAM" id="SSF51905">
    <property type="entry name" value="FAD/NAD(P)-binding domain"/>
    <property type="match status" value="1"/>
</dbReference>
<dbReference type="Proteomes" id="UP000046155">
    <property type="component" value="Unassembled WGS sequence"/>
</dbReference>